<dbReference type="AlphaFoldDB" id="A0A316AL52"/>
<dbReference type="SUPFAM" id="SSF51735">
    <property type="entry name" value="NAD(P)-binding Rossmann-fold domains"/>
    <property type="match status" value="1"/>
</dbReference>
<organism evidence="2 3">
    <name type="scientific">Dyadobacter jejuensis</name>
    <dbReference type="NCBI Taxonomy" id="1082580"/>
    <lineage>
        <taxon>Bacteria</taxon>
        <taxon>Pseudomonadati</taxon>
        <taxon>Bacteroidota</taxon>
        <taxon>Cytophagia</taxon>
        <taxon>Cytophagales</taxon>
        <taxon>Spirosomataceae</taxon>
        <taxon>Dyadobacter</taxon>
    </lineage>
</organism>
<dbReference type="Proteomes" id="UP000245880">
    <property type="component" value="Unassembled WGS sequence"/>
</dbReference>
<reference evidence="2 3" key="1">
    <citation type="submission" date="2018-03" db="EMBL/GenBank/DDBJ databases">
        <title>Genomic Encyclopedia of Archaeal and Bacterial Type Strains, Phase II (KMG-II): from individual species to whole genera.</title>
        <authorList>
            <person name="Goeker M."/>
        </authorList>
    </citation>
    <scope>NUCLEOTIDE SEQUENCE [LARGE SCALE GENOMIC DNA]</scope>
    <source>
        <strain evidence="2 3">DSM 100346</strain>
    </source>
</reference>
<dbReference type="EMBL" id="QGDT01000004">
    <property type="protein sequence ID" value="PWJ58271.1"/>
    <property type="molecule type" value="Genomic_DNA"/>
</dbReference>
<evidence type="ECO:0008006" key="4">
    <source>
        <dbReference type="Google" id="ProtNLM"/>
    </source>
</evidence>
<keyword evidence="1" id="KW-0560">Oxidoreductase</keyword>
<dbReference type="InterPro" id="IPR036291">
    <property type="entry name" value="NAD(P)-bd_dom_sf"/>
</dbReference>
<accession>A0A316AL52</accession>
<dbReference type="GO" id="GO:0016491">
    <property type="term" value="F:oxidoreductase activity"/>
    <property type="evidence" value="ECO:0007669"/>
    <property type="project" value="UniProtKB-KW"/>
</dbReference>
<dbReference type="RefSeq" id="WP_211320007.1">
    <property type="nucleotide sequence ID" value="NZ_QGDT01000004.1"/>
</dbReference>
<dbReference type="PANTHER" id="PTHR43157:SF31">
    <property type="entry name" value="PHOSPHATIDYLINOSITOL-GLYCAN BIOSYNTHESIS CLASS F PROTEIN"/>
    <property type="match status" value="1"/>
</dbReference>
<comment type="caution">
    <text evidence="2">The sequence shown here is derived from an EMBL/GenBank/DDBJ whole genome shotgun (WGS) entry which is preliminary data.</text>
</comment>
<name>A0A316AL52_9BACT</name>
<evidence type="ECO:0000313" key="2">
    <source>
        <dbReference type="EMBL" id="PWJ58271.1"/>
    </source>
</evidence>
<sequence length="112" mass="12015">MSWTTQNLPSQRGKTVLITGANTGIGFHTALELARKEAHVGALTNIPAQGALPTLFAATDVVDMGGYYGPDGQGEVNGYPAPAYMDPYAQDANLGKDLWEYAQEETKIKFPL</sequence>
<keyword evidence="3" id="KW-1185">Reference proteome</keyword>
<protein>
    <recommendedName>
        <fullName evidence="4">Short subunit dehydrogenase</fullName>
    </recommendedName>
</protein>
<evidence type="ECO:0000256" key="1">
    <source>
        <dbReference type="ARBA" id="ARBA00023002"/>
    </source>
</evidence>
<evidence type="ECO:0000313" key="3">
    <source>
        <dbReference type="Proteomes" id="UP000245880"/>
    </source>
</evidence>
<dbReference type="Gene3D" id="3.40.50.720">
    <property type="entry name" value="NAD(P)-binding Rossmann-like Domain"/>
    <property type="match status" value="1"/>
</dbReference>
<gene>
    <name evidence="2" type="ORF">CLV98_104129</name>
</gene>
<dbReference type="PANTHER" id="PTHR43157">
    <property type="entry name" value="PHOSPHATIDYLINOSITOL-GLYCAN BIOSYNTHESIS CLASS F PROTEIN-RELATED"/>
    <property type="match status" value="1"/>
</dbReference>
<proteinExistence type="predicted"/>